<feature type="region of interest" description="Disordered" evidence="1">
    <location>
        <begin position="155"/>
        <end position="182"/>
    </location>
</feature>
<dbReference type="Proteomes" id="UP001280121">
    <property type="component" value="Unassembled WGS sequence"/>
</dbReference>
<feature type="region of interest" description="Disordered" evidence="1">
    <location>
        <begin position="1"/>
        <end position="22"/>
    </location>
</feature>
<sequence length="182" mass="20340">MSNNNSPTSSLITNPATTPTNPQIMIQTPFEEVSAPENHTLEVTRAHSFRDANFQNPLNSKLVGKLNDSNYIMWKIIVMVVMIGQKLDGHILGIKPYPPQYIVSPVTYQISARATMSWQEGHATLMTFKNILSQLNLIYNGGIDLTNATTNFASHKTSNNNNTNTSNKTQNLNQFKTREEVT</sequence>
<evidence type="ECO:0000256" key="1">
    <source>
        <dbReference type="SAM" id="MobiDB-lite"/>
    </source>
</evidence>
<comment type="caution">
    <text evidence="2">The sequence shown here is derived from an EMBL/GenBank/DDBJ whole genome shotgun (WGS) entry which is preliminary data.</text>
</comment>
<evidence type="ECO:0000313" key="3">
    <source>
        <dbReference type="Proteomes" id="UP001280121"/>
    </source>
</evidence>
<evidence type="ECO:0000313" key="2">
    <source>
        <dbReference type="EMBL" id="KAK2652098.1"/>
    </source>
</evidence>
<dbReference type="AlphaFoldDB" id="A0AAD9X3E4"/>
<proteinExistence type="predicted"/>
<keyword evidence="3" id="KW-1185">Reference proteome</keyword>
<feature type="compositionally biased region" description="Low complexity" evidence="1">
    <location>
        <begin position="156"/>
        <end position="174"/>
    </location>
</feature>
<evidence type="ECO:0008006" key="4">
    <source>
        <dbReference type="Google" id="ProtNLM"/>
    </source>
</evidence>
<gene>
    <name evidence="2" type="ORF">Ddye_011954</name>
</gene>
<reference evidence="2" key="1">
    <citation type="journal article" date="2023" name="Plant J.">
        <title>Genome sequences and population genomics provide insights into the demographic history, inbreeding, and mutation load of two 'living fossil' tree species of Dipteronia.</title>
        <authorList>
            <person name="Feng Y."/>
            <person name="Comes H.P."/>
            <person name="Chen J."/>
            <person name="Zhu S."/>
            <person name="Lu R."/>
            <person name="Zhang X."/>
            <person name="Li P."/>
            <person name="Qiu J."/>
            <person name="Olsen K.M."/>
            <person name="Qiu Y."/>
        </authorList>
    </citation>
    <scope>NUCLEOTIDE SEQUENCE</scope>
    <source>
        <strain evidence="2">KIB01</strain>
    </source>
</reference>
<protein>
    <recommendedName>
        <fullName evidence="4">Retrotransposon Copia-like N-terminal domain-containing protein</fullName>
    </recommendedName>
</protein>
<dbReference type="EMBL" id="JANJYI010000004">
    <property type="protein sequence ID" value="KAK2652098.1"/>
    <property type="molecule type" value="Genomic_DNA"/>
</dbReference>
<accession>A0AAD9X3E4</accession>
<organism evidence="2 3">
    <name type="scientific">Dipteronia dyeriana</name>
    <dbReference type="NCBI Taxonomy" id="168575"/>
    <lineage>
        <taxon>Eukaryota</taxon>
        <taxon>Viridiplantae</taxon>
        <taxon>Streptophyta</taxon>
        <taxon>Embryophyta</taxon>
        <taxon>Tracheophyta</taxon>
        <taxon>Spermatophyta</taxon>
        <taxon>Magnoliopsida</taxon>
        <taxon>eudicotyledons</taxon>
        <taxon>Gunneridae</taxon>
        <taxon>Pentapetalae</taxon>
        <taxon>rosids</taxon>
        <taxon>malvids</taxon>
        <taxon>Sapindales</taxon>
        <taxon>Sapindaceae</taxon>
        <taxon>Hippocastanoideae</taxon>
        <taxon>Acereae</taxon>
        <taxon>Dipteronia</taxon>
    </lineage>
</organism>
<name>A0AAD9X3E4_9ROSI</name>